<evidence type="ECO:0000313" key="2">
    <source>
        <dbReference type="EMBL" id="TWP28693.1"/>
    </source>
</evidence>
<organism evidence="2 3">
    <name type="scientific">Apibacter muscae</name>
    <dbReference type="NCBI Taxonomy" id="2509004"/>
    <lineage>
        <taxon>Bacteria</taxon>
        <taxon>Pseudomonadati</taxon>
        <taxon>Bacteroidota</taxon>
        <taxon>Flavobacteriia</taxon>
        <taxon>Flavobacteriales</taxon>
        <taxon>Weeksellaceae</taxon>
        <taxon>Apibacter</taxon>
    </lineage>
</organism>
<accession>A0A563DFI0</accession>
<dbReference type="Pfam" id="PF20559">
    <property type="entry name" value="DUF6770"/>
    <property type="match status" value="2"/>
</dbReference>
<protein>
    <submittedName>
        <fullName evidence="2">Uncharacterized protein</fullName>
    </submittedName>
</protein>
<keyword evidence="1" id="KW-0732">Signal</keyword>
<keyword evidence="3" id="KW-1185">Reference proteome</keyword>
<dbReference type="RefSeq" id="WP_146292292.1">
    <property type="nucleotide sequence ID" value="NZ_SELH01000017.1"/>
</dbReference>
<feature type="signal peptide" evidence="1">
    <location>
        <begin position="1"/>
        <end position="18"/>
    </location>
</feature>
<dbReference type="EMBL" id="SELH01000017">
    <property type="protein sequence ID" value="TWP28693.1"/>
    <property type="molecule type" value="Genomic_DNA"/>
</dbReference>
<dbReference type="AlphaFoldDB" id="A0A563DFI0"/>
<gene>
    <name evidence="2" type="ORF">ETU09_05080</name>
</gene>
<dbReference type="InterPro" id="IPR046661">
    <property type="entry name" value="DUF6770"/>
</dbReference>
<dbReference type="Proteomes" id="UP000319499">
    <property type="component" value="Unassembled WGS sequence"/>
</dbReference>
<reference evidence="2 3" key="1">
    <citation type="submission" date="2019-02" db="EMBL/GenBank/DDBJ databases">
        <title>Apibacter muscae sp. nov.: a novel member of the house fly microbiota.</title>
        <authorList>
            <person name="Park R."/>
        </authorList>
    </citation>
    <scope>NUCLEOTIDE SEQUENCE [LARGE SCALE GENOMIC DNA]</scope>
    <source>
        <strain evidence="2 3">AL1</strain>
    </source>
</reference>
<comment type="caution">
    <text evidence="2">The sequence shown here is derived from an EMBL/GenBank/DDBJ whole genome shotgun (WGS) entry which is preliminary data.</text>
</comment>
<feature type="chain" id="PRO_5021942532" evidence="1">
    <location>
        <begin position="19"/>
        <end position="511"/>
    </location>
</feature>
<sequence length="511" mass="60388">MKRLFLALFLSLVGFISAQIQDLATLASGKLVYNTILYDTDNQVYGYIYFFNQGDVDKENTQMEYVLLDKNLNKVANNTFTFKNYNIKINSYFSFCNYLNNNEIALGMRYTTKNKPSIYSFRTIKINEKTVSPEYWYRNGNIEEVPTDYKEYKKIIKEVNNTGFFNTNKKNNGFFVKELYNKKFGTNKFIKFYNTNKELQWEYEYNPNAKSNNFNTISIQHSSENTIYLLQSQNNGRYATEYKIVALNSKNGEKKYEYVFENNNSNYSHSLITKEINNQLVIAGNYSKYNKEKTFDLDKNLGFYTIILDEKGNKIKEKYTQWEDFKGLIDIDEKGRVEKNYRLRPTEFYIFNNGSIAILTEKFKQAKNGIGNFIPIPIINVIVDEATKREQKIDDFVLFLMDTNFNVKNVKTIEKDLTKGYSYNYLFSQYSKNRNEVAFFYQNYLISDKEWVLGVNTINSKGELKEDRIPMTSKEEKYTLSPIPAKEGYILLREYNEKDDKYNQLRLEKLN</sequence>
<name>A0A563DFI0_9FLAO</name>
<evidence type="ECO:0000256" key="1">
    <source>
        <dbReference type="SAM" id="SignalP"/>
    </source>
</evidence>
<evidence type="ECO:0000313" key="3">
    <source>
        <dbReference type="Proteomes" id="UP000319499"/>
    </source>
</evidence>
<dbReference type="OrthoDB" id="1312899at2"/>
<proteinExistence type="predicted"/>